<dbReference type="InterPro" id="IPR009057">
    <property type="entry name" value="Homeodomain-like_sf"/>
</dbReference>
<evidence type="ECO:0000256" key="3">
    <source>
        <dbReference type="ARBA" id="ARBA00023155"/>
    </source>
</evidence>
<dbReference type="PROSITE" id="PS50071">
    <property type="entry name" value="HOMEOBOX_2"/>
    <property type="match status" value="1"/>
</dbReference>
<keyword evidence="2 5" id="KW-0238">DNA-binding</keyword>
<keyword evidence="3 5" id="KW-0371">Homeobox</keyword>
<dbReference type="SUPFAM" id="SSF46689">
    <property type="entry name" value="Homeodomain-like"/>
    <property type="match status" value="1"/>
</dbReference>
<evidence type="ECO:0000259" key="7">
    <source>
        <dbReference type="PROSITE" id="PS50071"/>
    </source>
</evidence>
<dbReference type="PANTHER" id="PTHR24333">
    <property type="entry name" value="HOMEO BOX HB9 LIKE A-RELATED"/>
    <property type="match status" value="1"/>
</dbReference>
<dbReference type="InterPro" id="IPR001356">
    <property type="entry name" value="HD"/>
</dbReference>
<dbReference type="Proteomes" id="UP001153620">
    <property type="component" value="Chromosome 2"/>
</dbReference>
<evidence type="ECO:0000256" key="5">
    <source>
        <dbReference type="PROSITE-ProRule" id="PRU00108"/>
    </source>
</evidence>
<evidence type="ECO:0000313" key="8">
    <source>
        <dbReference type="EMBL" id="CAG9803422.1"/>
    </source>
</evidence>
<dbReference type="PROSITE" id="PS00027">
    <property type="entry name" value="HOMEOBOX_1"/>
    <property type="match status" value="1"/>
</dbReference>
<evidence type="ECO:0000256" key="4">
    <source>
        <dbReference type="ARBA" id="ARBA00023242"/>
    </source>
</evidence>
<gene>
    <name evidence="8" type="ORF">CHIRRI_LOCUS6322</name>
</gene>
<keyword evidence="4 5" id="KW-0539">Nucleus</keyword>
<reference evidence="8" key="2">
    <citation type="submission" date="2022-10" db="EMBL/GenBank/DDBJ databases">
        <authorList>
            <consortium name="ENA_rothamsted_submissions"/>
            <consortium name="culmorum"/>
            <person name="King R."/>
        </authorList>
    </citation>
    <scope>NUCLEOTIDE SEQUENCE</scope>
</reference>
<dbReference type="Gene3D" id="1.10.10.60">
    <property type="entry name" value="Homeodomain-like"/>
    <property type="match status" value="1"/>
</dbReference>
<evidence type="ECO:0000313" key="9">
    <source>
        <dbReference type="Proteomes" id="UP001153620"/>
    </source>
</evidence>
<organism evidence="8 9">
    <name type="scientific">Chironomus riparius</name>
    <dbReference type="NCBI Taxonomy" id="315576"/>
    <lineage>
        <taxon>Eukaryota</taxon>
        <taxon>Metazoa</taxon>
        <taxon>Ecdysozoa</taxon>
        <taxon>Arthropoda</taxon>
        <taxon>Hexapoda</taxon>
        <taxon>Insecta</taxon>
        <taxon>Pterygota</taxon>
        <taxon>Neoptera</taxon>
        <taxon>Endopterygota</taxon>
        <taxon>Diptera</taxon>
        <taxon>Nematocera</taxon>
        <taxon>Chironomoidea</taxon>
        <taxon>Chironomidae</taxon>
        <taxon>Chironominae</taxon>
        <taxon>Chironomus</taxon>
    </lineage>
</organism>
<dbReference type="GO" id="GO:0005634">
    <property type="term" value="C:nucleus"/>
    <property type="evidence" value="ECO:0007669"/>
    <property type="project" value="UniProtKB-SubCell"/>
</dbReference>
<dbReference type="InterPro" id="IPR050848">
    <property type="entry name" value="Homeobox_TF"/>
</dbReference>
<dbReference type="PANTHER" id="PTHR24333:SF9">
    <property type="entry name" value="HOMEOBOX DOMAIN-CONTAINING PROTEIN"/>
    <property type="match status" value="1"/>
</dbReference>
<dbReference type="Pfam" id="PF00046">
    <property type="entry name" value="Homeodomain"/>
    <property type="match status" value="1"/>
</dbReference>
<dbReference type="GO" id="GO:0000981">
    <property type="term" value="F:DNA-binding transcription factor activity, RNA polymerase II-specific"/>
    <property type="evidence" value="ECO:0007669"/>
    <property type="project" value="InterPro"/>
</dbReference>
<comment type="subcellular location">
    <subcellularLocation>
        <location evidence="1 5 6">Nucleus</location>
    </subcellularLocation>
</comment>
<feature type="domain" description="Homeobox" evidence="7">
    <location>
        <begin position="116"/>
        <end position="176"/>
    </location>
</feature>
<dbReference type="EMBL" id="OU895878">
    <property type="protein sequence ID" value="CAG9803422.1"/>
    <property type="molecule type" value="Genomic_DNA"/>
</dbReference>
<dbReference type="OrthoDB" id="6159439at2759"/>
<accession>A0A9N9WRV0</accession>
<evidence type="ECO:0000256" key="2">
    <source>
        <dbReference type="ARBA" id="ARBA00023125"/>
    </source>
</evidence>
<feature type="DNA-binding region" description="Homeobox" evidence="5">
    <location>
        <begin position="118"/>
        <end position="177"/>
    </location>
</feature>
<dbReference type="GO" id="GO:0003677">
    <property type="term" value="F:DNA binding"/>
    <property type="evidence" value="ECO:0007669"/>
    <property type="project" value="UniProtKB-UniRule"/>
</dbReference>
<evidence type="ECO:0000256" key="1">
    <source>
        <dbReference type="ARBA" id="ARBA00004123"/>
    </source>
</evidence>
<keyword evidence="9" id="KW-1185">Reference proteome</keyword>
<protein>
    <recommendedName>
        <fullName evidence="7">Homeobox domain-containing protein</fullName>
    </recommendedName>
</protein>
<dbReference type="CDD" id="cd00086">
    <property type="entry name" value="homeodomain"/>
    <property type="match status" value="1"/>
</dbReference>
<evidence type="ECO:0000256" key="6">
    <source>
        <dbReference type="RuleBase" id="RU000682"/>
    </source>
</evidence>
<reference evidence="8" key="1">
    <citation type="submission" date="2022-01" db="EMBL/GenBank/DDBJ databases">
        <authorList>
            <person name="King R."/>
        </authorList>
    </citation>
    <scope>NUCLEOTIDE SEQUENCE</scope>
</reference>
<name>A0A9N9WRV0_9DIPT</name>
<dbReference type="AlphaFoldDB" id="A0A9N9WRV0"/>
<dbReference type="PRINTS" id="PR00024">
    <property type="entry name" value="HOMEOBOX"/>
</dbReference>
<sequence length="228" mass="27197">MEIDSITPNNNEINRKCVKIEQSEKVDDNKMSTKMCNKFSIESILGLNSHNDDIAKSNRLDLIDFCSRKDVILSPDTAFYHQHEPNVFYRNWLDTNFNFQAQQRLLMGKMRLRKTGIDRKPRQAYSQCQLEKLENEFKNDKYLSVSKRLELSKILNLTEVQIKTWFQNRRTKYKKQMSSKLKIAHRNTFYQNYTINQEPQHHPVLPPSTIYYLNSQLISQQQQQHYLS</sequence>
<dbReference type="InterPro" id="IPR020479">
    <property type="entry name" value="HD_metazoa"/>
</dbReference>
<proteinExistence type="predicted"/>
<dbReference type="InterPro" id="IPR017970">
    <property type="entry name" value="Homeobox_CS"/>
</dbReference>
<dbReference type="SMART" id="SM00389">
    <property type="entry name" value="HOX"/>
    <property type="match status" value="1"/>
</dbReference>